<dbReference type="AlphaFoldDB" id="A0A3S4FDB8"/>
<feature type="domain" description="ABC transmembrane type-1" evidence="8">
    <location>
        <begin position="83"/>
        <end position="263"/>
    </location>
</feature>
<feature type="transmembrane region" description="Helical" evidence="7">
    <location>
        <begin position="245"/>
        <end position="263"/>
    </location>
</feature>
<protein>
    <submittedName>
        <fullName evidence="9">Riboflavin transport system permease protein RibX</fullName>
    </submittedName>
</protein>
<feature type="transmembrane region" description="Helical" evidence="7">
    <location>
        <begin position="147"/>
        <end position="168"/>
    </location>
</feature>
<dbReference type="PANTHER" id="PTHR30151">
    <property type="entry name" value="ALKANE SULFONATE ABC TRANSPORTER-RELATED, MEMBRANE SUBUNIT"/>
    <property type="match status" value="1"/>
</dbReference>
<dbReference type="InterPro" id="IPR035906">
    <property type="entry name" value="MetI-like_sf"/>
</dbReference>
<evidence type="ECO:0000256" key="1">
    <source>
        <dbReference type="ARBA" id="ARBA00004651"/>
    </source>
</evidence>
<keyword evidence="3" id="KW-1003">Cell membrane</keyword>
<organism evidence="9 10">
    <name type="scientific">Rhodoplanes serenus</name>
    <dbReference type="NCBI Taxonomy" id="200615"/>
    <lineage>
        <taxon>Bacteria</taxon>
        <taxon>Pseudomonadati</taxon>
        <taxon>Pseudomonadota</taxon>
        <taxon>Alphaproteobacteria</taxon>
        <taxon>Hyphomicrobiales</taxon>
        <taxon>Nitrobacteraceae</taxon>
        <taxon>Rhodoplanes</taxon>
    </lineage>
</organism>
<evidence type="ECO:0000256" key="4">
    <source>
        <dbReference type="ARBA" id="ARBA00022692"/>
    </source>
</evidence>
<dbReference type="GO" id="GO:0005886">
    <property type="term" value="C:plasma membrane"/>
    <property type="evidence" value="ECO:0007669"/>
    <property type="project" value="UniProtKB-SubCell"/>
</dbReference>
<evidence type="ECO:0000256" key="5">
    <source>
        <dbReference type="ARBA" id="ARBA00022989"/>
    </source>
</evidence>
<keyword evidence="2 7" id="KW-0813">Transport</keyword>
<keyword evidence="6 7" id="KW-0472">Membrane</keyword>
<name>A0A3S4FDB8_9BRAD</name>
<feature type="transmembrane region" description="Helical" evidence="7">
    <location>
        <begin position="212"/>
        <end position="233"/>
    </location>
</feature>
<dbReference type="EMBL" id="UWOC01000146">
    <property type="protein sequence ID" value="VCU09369.1"/>
    <property type="molecule type" value="Genomic_DNA"/>
</dbReference>
<feature type="transmembrane region" description="Helical" evidence="7">
    <location>
        <begin position="121"/>
        <end position="141"/>
    </location>
</feature>
<dbReference type="Proteomes" id="UP000289200">
    <property type="component" value="Unassembled WGS sequence"/>
</dbReference>
<dbReference type="InterPro" id="IPR000515">
    <property type="entry name" value="MetI-like"/>
</dbReference>
<evidence type="ECO:0000256" key="2">
    <source>
        <dbReference type="ARBA" id="ARBA00022448"/>
    </source>
</evidence>
<dbReference type="PROSITE" id="PS50928">
    <property type="entry name" value="ABC_TM1"/>
    <property type="match status" value="1"/>
</dbReference>
<keyword evidence="10" id="KW-1185">Reference proteome</keyword>
<evidence type="ECO:0000256" key="7">
    <source>
        <dbReference type="RuleBase" id="RU363032"/>
    </source>
</evidence>
<keyword evidence="4 7" id="KW-0812">Transmembrane</keyword>
<comment type="similarity">
    <text evidence="7">Belongs to the binding-protein-dependent transport system permease family.</text>
</comment>
<evidence type="ECO:0000313" key="10">
    <source>
        <dbReference type="Proteomes" id="UP000289200"/>
    </source>
</evidence>
<evidence type="ECO:0000313" key="9">
    <source>
        <dbReference type="EMBL" id="VCU09369.1"/>
    </source>
</evidence>
<sequence length="276" mass="29275">MSHQPSAPPAVTGPSVQSTPARSLLARLGEPRVLSWLSVVIVLAGWELAVIALALNPIYLPRPSRIVVALFEMFRTGGLTSDLVATLSRIFGGFFLALGLGVALGVWMATSERVRAVADTFIAALYPLPKVTLIPLLIIWLGTGGPFMLTISMLGAFFPIVINTVLGIGQCDQGLVLAARDLGASRRQIIRMVLLPSAIPSIFAGIRLGLGVSIILVVAAEMVIGKVGLGARLYLAGQVLETEQVFAVLIVLATLGIVVTKAQDMIDVRLGHWRVN</sequence>
<dbReference type="Pfam" id="PF00528">
    <property type="entry name" value="BPD_transp_1"/>
    <property type="match status" value="1"/>
</dbReference>
<keyword evidence="5 7" id="KW-1133">Transmembrane helix</keyword>
<gene>
    <name evidence="9" type="primary">ribX_7</name>
    <name evidence="9" type="ORF">RHODGE_RHODGE_02541</name>
</gene>
<dbReference type="PANTHER" id="PTHR30151:SF0">
    <property type="entry name" value="ABC TRANSPORTER PERMEASE PROTEIN MJ0413-RELATED"/>
    <property type="match status" value="1"/>
</dbReference>
<dbReference type="Gene3D" id="1.10.3720.10">
    <property type="entry name" value="MetI-like"/>
    <property type="match status" value="1"/>
</dbReference>
<feature type="transmembrane region" description="Helical" evidence="7">
    <location>
        <begin position="33"/>
        <end position="54"/>
    </location>
</feature>
<proteinExistence type="inferred from homology"/>
<accession>A0A3S4FDB8</accession>
<comment type="caution">
    <text evidence="9">The sequence shown here is derived from an EMBL/GenBank/DDBJ whole genome shotgun (WGS) entry which is preliminary data.</text>
</comment>
<feature type="transmembrane region" description="Helical" evidence="7">
    <location>
        <begin position="90"/>
        <end position="109"/>
    </location>
</feature>
<evidence type="ECO:0000256" key="6">
    <source>
        <dbReference type="ARBA" id="ARBA00023136"/>
    </source>
</evidence>
<dbReference type="OrthoDB" id="9799271at2"/>
<dbReference type="GO" id="GO:0055085">
    <property type="term" value="P:transmembrane transport"/>
    <property type="evidence" value="ECO:0007669"/>
    <property type="project" value="InterPro"/>
</dbReference>
<evidence type="ECO:0000256" key="3">
    <source>
        <dbReference type="ARBA" id="ARBA00022475"/>
    </source>
</evidence>
<evidence type="ECO:0000259" key="8">
    <source>
        <dbReference type="PROSITE" id="PS50928"/>
    </source>
</evidence>
<dbReference type="RefSeq" id="WP_129609279.1">
    <property type="nucleotide sequence ID" value="NZ_UWOC01000146.1"/>
</dbReference>
<comment type="subcellular location">
    <subcellularLocation>
        <location evidence="1 7">Cell membrane</location>
        <topology evidence="1 7">Multi-pass membrane protein</topology>
    </subcellularLocation>
</comment>
<dbReference type="SUPFAM" id="SSF161098">
    <property type="entry name" value="MetI-like"/>
    <property type="match status" value="1"/>
</dbReference>
<reference evidence="10" key="1">
    <citation type="submission" date="2018-10" db="EMBL/GenBank/DDBJ databases">
        <authorList>
            <person name="Peiro R."/>
            <person name="Begona"/>
            <person name="Cbmso G."/>
            <person name="Lopez M."/>
            <person name="Gonzalez S."/>
            <person name="Sacristan E."/>
            <person name="Castillo E."/>
        </authorList>
    </citation>
    <scope>NUCLEOTIDE SEQUENCE [LARGE SCALE GENOMIC DNA]</scope>
</reference>
<dbReference type="CDD" id="cd06261">
    <property type="entry name" value="TM_PBP2"/>
    <property type="match status" value="1"/>
</dbReference>